<evidence type="ECO:0000256" key="4">
    <source>
        <dbReference type="ARBA" id="ARBA00022989"/>
    </source>
</evidence>
<evidence type="ECO:0000256" key="2">
    <source>
        <dbReference type="ARBA" id="ARBA00022475"/>
    </source>
</evidence>
<reference evidence="9 10" key="1">
    <citation type="journal article" date="2017" name="Front. Microbiol.">
        <title>New Insights into the Diversity of the Genus Faecalibacterium.</title>
        <authorList>
            <person name="Benevides L."/>
            <person name="Burman S."/>
            <person name="Martin R."/>
            <person name="Robert V."/>
            <person name="Thomas M."/>
            <person name="Miquel S."/>
            <person name="Chain F."/>
            <person name="Sokol H."/>
            <person name="Bermudez-Humaran L.G."/>
            <person name="Morrison M."/>
            <person name="Langella P."/>
            <person name="Azevedo V.A."/>
            <person name="Chatel J.M."/>
            <person name="Soares S."/>
        </authorList>
    </citation>
    <scope>NUCLEOTIDE SEQUENCE [LARGE SCALE GENOMIC DNA]</scope>
    <source>
        <strain evidence="9 10">AHMP21</strain>
    </source>
</reference>
<feature type="transmembrane region" description="Helical" evidence="8">
    <location>
        <begin position="172"/>
        <end position="193"/>
    </location>
</feature>
<name>A0A2A7BH63_9FIRM</name>
<feature type="transmembrane region" description="Helical" evidence="8">
    <location>
        <begin position="137"/>
        <end position="160"/>
    </location>
</feature>
<evidence type="ECO:0000256" key="6">
    <source>
        <dbReference type="ARBA" id="ARBA00023136"/>
    </source>
</evidence>
<keyword evidence="4 8" id="KW-1133">Transmembrane helix</keyword>
<dbReference type="PANTHER" id="PTHR35529">
    <property type="entry name" value="MANGANESE EFFLUX PUMP MNTP-RELATED"/>
    <property type="match status" value="1"/>
</dbReference>
<dbReference type="GO" id="GO:0005886">
    <property type="term" value="C:plasma membrane"/>
    <property type="evidence" value="ECO:0007669"/>
    <property type="project" value="UniProtKB-SubCell"/>
</dbReference>
<evidence type="ECO:0000256" key="8">
    <source>
        <dbReference type="HAMAP-Rule" id="MF_01521"/>
    </source>
</evidence>
<evidence type="ECO:0000256" key="1">
    <source>
        <dbReference type="ARBA" id="ARBA00022448"/>
    </source>
</evidence>
<dbReference type="EMBL" id="NOUW01000005">
    <property type="protein sequence ID" value="PDX90669.1"/>
    <property type="molecule type" value="Genomic_DNA"/>
</dbReference>
<feature type="transmembrane region" description="Helical" evidence="8">
    <location>
        <begin position="106"/>
        <end position="131"/>
    </location>
</feature>
<dbReference type="Proteomes" id="UP000220438">
    <property type="component" value="Unassembled WGS sequence"/>
</dbReference>
<evidence type="ECO:0000256" key="7">
    <source>
        <dbReference type="ARBA" id="ARBA00023211"/>
    </source>
</evidence>
<evidence type="ECO:0000313" key="9">
    <source>
        <dbReference type="EMBL" id="PDX90669.1"/>
    </source>
</evidence>
<proteinExistence type="inferred from homology"/>
<keyword evidence="2 8" id="KW-1003">Cell membrane</keyword>
<dbReference type="RefSeq" id="WP_097769892.1">
    <property type="nucleotide sequence ID" value="NZ_NOUW01000005.1"/>
</dbReference>
<feature type="transmembrane region" description="Helical" evidence="8">
    <location>
        <begin position="6"/>
        <end position="31"/>
    </location>
</feature>
<keyword evidence="3 8" id="KW-0812">Transmembrane</keyword>
<dbReference type="PANTHER" id="PTHR35529:SF1">
    <property type="entry name" value="MANGANESE EFFLUX PUMP MNTP-RELATED"/>
    <property type="match status" value="1"/>
</dbReference>
<evidence type="ECO:0000256" key="3">
    <source>
        <dbReference type="ARBA" id="ARBA00022692"/>
    </source>
</evidence>
<dbReference type="HAMAP" id="MF_01521">
    <property type="entry name" value="MntP_pump"/>
    <property type="match status" value="1"/>
</dbReference>
<dbReference type="GO" id="GO:0005384">
    <property type="term" value="F:manganese ion transmembrane transporter activity"/>
    <property type="evidence" value="ECO:0007669"/>
    <property type="project" value="UniProtKB-UniRule"/>
</dbReference>
<comment type="subcellular location">
    <subcellularLocation>
        <location evidence="8">Cell membrane</location>
        <topology evidence="8">Multi-pass membrane protein</topology>
    </subcellularLocation>
</comment>
<keyword evidence="6 8" id="KW-0472">Membrane</keyword>
<dbReference type="InterPro" id="IPR022929">
    <property type="entry name" value="Put_MntP"/>
</dbReference>
<accession>A0A2A7BH63</accession>
<evidence type="ECO:0000256" key="5">
    <source>
        <dbReference type="ARBA" id="ARBA00023065"/>
    </source>
</evidence>
<keyword evidence="1 8" id="KW-0813">Transport</keyword>
<protein>
    <recommendedName>
        <fullName evidence="8">Putative manganese efflux pump MntP</fullName>
    </recommendedName>
</protein>
<comment type="similarity">
    <text evidence="8">Belongs to the MntP (TC 9.B.29) family.</text>
</comment>
<dbReference type="Pfam" id="PF02659">
    <property type="entry name" value="Mntp"/>
    <property type="match status" value="1"/>
</dbReference>
<dbReference type="AlphaFoldDB" id="A0A2A7BH63"/>
<keyword evidence="5 8" id="KW-0406">Ion transport</keyword>
<comment type="caution">
    <text evidence="9">The sequence shown here is derived from an EMBL/GenBank/DDBJ whole genome shotgun (WGS) entry which is preliminary data.</text>
</comment>
<dbReference type="InterPro" id="IPR003810">
    <property type="entry name" value="Mntp/YtaF"/>
</dbReference>
<comment type="function">
    <text evidence="8">Probably functions as a manganese efflux pump.</text>
</comment>
<sequence>MEWSFLFFLNSALLGVGLAMDAFSVSMANGLHDPGMSRKRMCIIAGTFGVFQAVMPMTGWVCVHTIVEMFSSFETFIPWIALALLGYIGGKMLIDGIRGEETEEAAVLSAGALFMQGVATSIDALSVGFTIAEYGWLMALAASSIIAVVTFFLCMAGLRIGKEFGTKLSGKASVLGGVILIGIGLEIFLSGVFF</sequence>
<keyword evidence="7 8" id="KW-0464">Manganese</keyword>
<evidence type="ECO:0000313" key="10">
    <source>
        <dbReference type="Proteomes" id="UP000220438"/>
    </source>
</evidence>
<feature type="transmembrane region" description="Helical" evidence="8">
    <location>
        <begin position="43"/>
        <end position="70"/>
    </location>
</feature>
<organism evidence="9 10">
    <name type="scientific">Faecalibacterium prausnitzii</name>
    <dbReference type="NCBI Taxonomy" id="853"/>
    <lineage>
        <taxon>Bacteria</taxon>
        <taxon>Bacillati</taxon>
        <taxon>Bacillota</taxon>
        <taxon>Clostridia</taxon>
        <taxon>Eubacteriales</taxon>
        <taxon>Oscillospiraceae</taxon>
        <taxon>Faecalibacterium</taxon>
    </lineage>
</organism>
<feature type="transmembrane region" description="Helical" evidence="8">
    <location>
        <begin position="76"/>
        <end position="94"/>
    </location>
</feature>
<gene>
    <name evidence="8" type="primary">mntP</name>
    <name evidence="9" type="ORF">CHR61_01020</name>
</gene>